<evidence type="ECO:0000256" key="5">
    <source>
        <dbReference type="ARBA" id="ARBA00022989"/>
    </source>
</evidence>
<evidence type="ECO:0000256" key="2">
    <source>
        <dbReference type="ARBA" id="ARBA00008017"/>
    </source>
</evidence>
<name>A0A4R7JNM7_9GAMM</name>
<dbReference type="AlphaFoldDB" id="A0A4R7JNM7"/>
<feature type="domain" description="Mechanosensitive ion channel transmembrane helices 2/3" evidence="11">
    <location>
        <begin position="143"/>
        <end position="184"/>
    </location>
</feature>
<dbReference type="Pfam" id="PF21082">
    <property type="entry name" value="MS_channel_3rd"/>
    <property type="match status" value="1"/>
</dbReference>
<evidence type="ECO:0000259" key="11">
    <source>
        <dbReference type="Pfam" id="PF21088"/>
    </source>
</evidence>
<keyword evidence="6 8" id="KW-0472">Membrane</keyword>
<evidence type="ECO:0000256" key="6">
    <source>
        <dbReference type="ARBA" id="ARBA00023136"/>
    </source>
</evidence>
<sequence length="386" mass="43145">MTLAYLDRFLNSLGIAAEFRGIFWVLVILGLTALVALVLARILVAIERRLSANDNLWDDVFLHAARRPVYWYVWLHGIYWATEVGQRFYEVDHLGLNDPILRFGFIVLLVWCLLRFVGQAEELLTSDRVREPMDYTTVSAMGKLARAVIIITAALVLIQNLGYSISGVLAFGGVGGIAVGFAAKDMLANFFGGAVVYMDKPFKVGEWIKSPDASIEGVVEHIGWRITRIRTFESRPLYVPNAIFTTIGVENPSRMQNRRIYEVVGVRYGDVAVVESIVQAIRAMLESHEDIDQDRTLIVNFITFNASSLDIMIYTFTKTLQWVEYHRVKEDILLRISGIIADHGAEVAFPTRTLHLQQNTSQEPAHAGLVPAGTESGTNQGAQGEE</sequence>
<reference evidence="12 13" key="1">
    <citation type="submission" date="2019-03" db="EMBL/GenBank/DDBJ databases">
        <title>Genomic Encyclopedia of Type Strains, Phase IV (KMG-IV): sequencing the most valuable type-strain genomes for metagenomic binning, comparative biology and taxonomic classification.</title>
        <authorList>
            <person name="Goeker M."/>
        </authorList>
    </citation>
    <scope>NUCLEOTIDE SEQUENCE [LARGE SCALE GENOMIC DNA]</scope>
    <source>
        <strain evidence="12 13">DSM 15505</strain>
    </source>
</reference>
<dbReference type="InterPro" id="IPR010920">
    <property type="entry name" value="LSM_dom_sf"/>
</dbReference>
<dbReference type="SUPFAM" id="SSF82861">
    <property type="entry name" value="Mechanosensitive channel protein MscS (YggB), transmembrane region"/>
    <property type="match status" value="1"/>
</dbReference>
<dbReference type="SUPFAM" id="SSF82689">
    <property type="entry name" value="Mechanosensitive channel protein MscS (YggB), C-terminal domain"/>
    <property type="match status" value="1"/>
</dbReference>
<dbReference type="SUPFAM" id="SSF50182">
    <property type="entry name" value="Sm-like ribonucleoproteins"/>
    <property type="match status" value="1"/>
</dbReference>
<evidence type="ECO:0000256" key="8">
    <source>
        <dbReference type="SAM" id="Phobius"/>
    </source>
</evidence>
<gene>
    <name evidence="12" type="ORF">DES49_2242</name>
</gene>
<dbReference type="Gene3D" id="1.10.287.1260">
    <property type="match status" value="1"/>
</dbReference>
<comment type="caution">
    <text evidence="12">The sequence shown here is derived from an EMBL/GenBank/DDBJ whole genome shotgun (WGS) entry which is preliminary data.</text>
</comment>
<feature type="compositionally biased region" description="Polar residues" evidence="7">
    <location>
        <begin position="375"/>
        <end position="386"/>
    </location>
</feature>
<dbReference type="Gene3D" id="3.30.70.100">
    <property type="match status" value="1"/>
</dbReference>
<dbReference type="InterPro" id="IPR045042">
    <property type="entry name" value="YnaI-like"/>
</dbReference>
<accession>A0A4R7JNM7</accession>
<dbReference type="RefSeq" id="WP_133736499.1">
    <property type="nucleotide sequence ID" value="NZ_SOAX01000005.1"/>
</dbReference>
<evidence type="ECO:0000313" key="13">
    <source>
        <dbReference type="Proteomes" id="UP000295830"/>
    </source>
</evidence>
<dbReference type="EMBL" id="SOAX01000005">
    <property type="protein sequence ID" value="TDT39324.1"/>
    <property type="molecule type" value="Genomic_DNA"/>
</dbReference>
<evidence type="ECO:0000256" key="3">
    <source>
        <dbReference type="ARBA" id="ARBA00022475"/>
    </source>
</evidence>
<evidence type="ECO:0000259" key="10">
    <source>
        <dbReference type="Pfam" id="PF21082"/>
    </source>
</evidence>
<evidence type="ECO:0000256" key="4">
    <source>
        <dbReference type="ARBA" id="ARBA00022692"/>
    </source>
</evidence>
<keyword evidence="4 8" id="KW-0812">Transmembrane</keyword>
<keyword evidence="3" id="KW-1003">Cell membrane</keyword>
<dbReference type="GO" id="GO:0005886">
    <property type="term" value="C:plasma membrane"/>
    <property type="evidence" value="ECO:0007669"/>
    <property type="project" value="UniProtKB-SubCell"/>
</dbReference>
<feature type="transmembrane region" description="Helical" evidence="8">
    <location>
        <begin position="164"/>
        <end position="183"/>
    </location>
</feature>
<evidence type="ECO:0000313" key="12">
    <source>
        <dbReference type="EMBL" id="TDT39324.1"/>
    </source>
</evidence>
<dbReference type="OrthoDB" id="9775207at2"/>
<dbReference type="InterPro" id="IPR011066">
    <property type="entry name" value="MscS_channel_C_sf"/>
</dbReference>
<dbReference type="Gene3D" id="2.30.30.60">
    <property type="match status" value="1"/>
</dbReference>
<dbReference type="Pfam" id="PF21088">
    <property type="entry name" value="MS_channel_1st"/>
    <property type="match status" value="1"/>
</dbReference>
<feature type="transmembrane region" description="Helical" evidence="8">
    <location>
        <begin position="21"/>
        <end position="46"/>
    </location>
</feature>
<dbReference type="GO" id="GO:0008381">
    <property type="term" value="F:mechanosensitive monoatomic ion channel activity"/>
    <property type="evidence" value="ECO:0007669"/>
    <property type="project" value="UniProtKB-ARBA"/>
</dbReference>
<organism evidence="12 13">
    <name type="scientific">Halospina denitrificans</name>
    <dbReference type="NCBI Taxonomy" id="332522"/>
    <lineage>
        <taxon>Bacteria</taxon>
        <taxon>Pseudomonadati</taxon>
        <taxon>Pseudomonadota</taxon>
        <taxon>Gammaproteobacteria</taxon>
        <taxon>Halospina</taxon>
    </lineage>
</organism>
<evidence type="ECO:0000256" key="7">
    <source>
        <dbReference type="SAM" id="MobiDB-lite"/>
    </source>
</evidence>
<evidence type="ECO:0000256" key="1">
    <source>
        <dbReference type="ARBA" id="ARBA00004651"/>
    </source>
</evidence>
<proteinExistence type="inferred from homology"/>
<dbReference type="Pfam" id="PF00924">
    <property type="entry name" value="MS_channel_2nd"/>
    <property type="match status" value="1"/>
</dbReference>
<comment type="similarity">
    <text evidence="2">Belongs to the MscS (TC 1.A.23) family.</text>
</comment>
<dbReference type="InterPro" id="IPR023408">
    <property type="entry name" value="MscS_beta-dom_sf"/>
</dbReference>
<dbReference type="PANTHER" id="PTHR43634">
    <property type="entry name" value="OW CONDUCTANCE MECHANOSENSITIVE CHANNEL"/>
    <property type="match status" value="1"/>
</dbReference>
<dbReference type="InterPro" id="IPR049142">
    <property type="entry name" value="MS_channel_1st"/>
</dbReference>
<protein>
    <submittedName>
        <fullName evidence="12">MscS family membrane protein</fullName>
    </submittedName>
</protein>
<comment type="subcellular location">
    <subcellularLocation>
        <location evidence="1">Cell membrane</location>
        <topology evidence="1">Multi-pass membrane protein</topology>
    </subcellularLocation>
</comment>
<keyword evidence="13" id="KW-1185">Reference proteome</keyword>
<keyword evidence="5 8" id="KW-1133">Transmembrane helix</keyword>
<evidence type="ECO:0000259" key="9">
    <source>
        <dbReference type="Pfam" id="PF00924"/>
    </source>
</evidence>
<dbReference type="Proteomes" id="UP000295830">
    <property type="component" value="Unassembled WGS sequence"/>
</dbReference>
<feature type="domain" description="Mechanosensitive ion channel MscS C-terminal" evidence="10">
    <location>
        <begin position="264"/>
        <end position="346"/>
    </location>
</feature>
<feature type="region of interest" description="Disordered" evidence="7">
    <location>
        <begin position="360"/>
        <end position="386"/>
    </location>
</feature>
<feature type="domain" description="Mechanosensitive ion channel MscS" evidence="9">
    <location>
        <begin position="185"/>
        <end position="254"/>
    </location>
</feature>
<dbReference type="InterPro" id="IPR006685">
    <property type="entry name" value="MscS_channel_2nd"/>
</dbReference>
<dbReference type="InterPro" id="IPR049278">
    <property type="entry name" value="MS_channel_C"/>
</dbReference>
<dbReference type="PANTHER" id="PTHR43634:SF2">
    <property type="entry name" value="LOW CONDUCTANCE MECHANOSENSITIVE CHANNEL YNAI"/>
    <property type="match status" value="1"/>
</dbReference>
<dbReference type="InterPro" id="IPR011014">
    <property type="entry name" value="MscS_channel_TM-2"/>
</dbReference>
<feature type="transmembrane region" description="Helical" evidence="8">
    <location>
        <begin position="100"/>
        <end position="117"/>
    </location>
</feature>